<evidence type="ECO:0008006" key="2">
    <source>
        <dbReference type="Google" id="ProtNLM"/>
    </source>
</evidence>
<name>A0A6J4J3V6_9CHLR</name>
<reference evidence="1" key="1">
    <citation type="submission" date="2020-02" db="EMBL/GenBank/DDBJ databases">
        <authorList>
            <person name="Meier V. D."/>
        </authorList>
    </citation>
    <scope>NUCLEOTIDE SEQUENCE</scope>
    <source>
        <strain evidence="1">AVDCRST_MAG93</strain>
    </source>
</reference>
<gene>
    <name evidence="1" type="ORF">AVDCRST_MAG93-2575</name>
</gene>
<proteinExistence type="predicted"/>
<dbReference type="EMBL" id="CADCTR010000875">
    <property type="protein sequence ID" value="CAA9269603.1"/>
    <property type="molecule type" value="Genomic_DNA"/>
</dbReference>
<protein>
    <recommendedName>
        <fullName evidence="2">DUF2169 domain-containing protein</fullName>
    </recommendedName>
</protein>
<sequence>MSLDRLVIRALRKEDFLDLTFELVNLHAEGEPSRLVRSAANEPALLIVHFPPQHIVEEAFRQDDAAPKIPGPAPVRAMLAGPSRLVFELPEDQSDWPLTLETVLNWLAYAPVLASNALPPDATSGPGLAAPTAEQTALEIPTGLYLSPDSSGAWVHSIPPVEHDGRFELWHTRLGAREAGGDGAIREDLPRYGRVTWTPNSTIPFESSLTPQDRTDIARLTSDFSLPRLPSHFVGDPRRIAFWRWLLVQRGLPLKYIPRPVHARRLMLSSAGAWANLESAWDYPTIIPGQNDDLGYPQLALEQWQHIATQGRDQFVKTVQKAFLCDTGHRVSIVTITEREFRPLFIRTEQTPQGPVGIFGTTAFLRQYKYIELQEPLKDYRALGPAFLNDGREMSFKRIRITTRSTPRLDNPLPDDPDEIPDEPPPFWPTVGGKPFPFQMVAEDWEGRTVTFERPLLCVPLRAVANEADWQTIVTNFNAADNLARRTTQIWAQPVAFAETTPGDQGKTTLNTEAVEFEAQLVQGDNIEALPPSHPLFLPTVKSARVSLPSVERLLGRPSPVDIRFDADYLSQGMDPAVNKGEVFAELVNHLDLPFAAEKAGGLIKPDTTIRAVSRSLGPVSNPTTIKQGSFDTSMFEKARFLGGIT</sequence>
<feature type="non-terminal residue" evidence="1">
    <location>
        <position position="646"/>
    </location>
</feature>
<organism evidence="1">
    <name type="scientific">uncultured Chloroflexia bacterium</name>
    <dbReference type="NCBI Taxonomy" id="1672391"/>
    <lineage>
        <taxon>Bacteria</taxon>
        <taxon>Bacillati</taxon>
        <taxon>Chloroflexota</taxon>
        <taxon>Chloroflexia</taxon>
        <taxon>environmental samples</taxon>
    </lineage>
</organism>
<dbReference type="AlphaFoldDB" id="A0A6J4J3V6"/>
<evidence type="ECO:0000313" key="1">
    <source>
        <dbReference type="EMBL" id="CAA9269603.1"/>
    </source>
</evidence>
<accession>A0A6J4J3V6</accession>